<dbReference type="Proteomes" id="UP000799291">
    <property type="component" value="Unassembled WGS sequence"/>
</dbReference>
<gene>
    <name evidence="1" type="ORF">K458DRAFT_421731</name>
</gene>
<proteinExistence type="predicted"/>
<accession>A0A6G1IQC9</accession>
<evidence type="ECO:0000313" key="2">
    <source>
        <dbReference type="Proteomes" id="UP000799291"/>
    </source>
</evidence>
<sequence>MSLLCYAESEDIYFSLCNRLERMVRTKLDNFTTASHSTKTREQECSAPPAAVPSVLDCATRLRRFLKKVEKERALTGECEHFVQHELQWADWFMEACRVGVLHLKVAGCKCRPEWEEPGSEDEEL</sequence>
<keyword evidence="2" id="KW-1185">Reference proteome</keyword>
<reference evidence="1" key="1">
    <citation type="journal article" date="2020" name="Stud. Mycol.">
        <title>101 Dothideomycetes genomes: a test case for predicting lifestyles and emergence of pathogens.</title>
        <authorList>
            <person name="Haridas S."/>
            <person name="Albert R."/>
            <person name="Binder M."/>
            <person name="Bloem J."/>
            <person name="Labutti K."/>
            <person name="Salamov A."/>
            <person name="Andreopoulos B."/>
            <person name="Baker S."/>
            <person name="Barry K."/>
            <person name="Bills G."/>
            <person name="Bluhm B."/>
            <person name="Cannon C."/>
            <person name="Castanera R."/>
            <person name="Culley D."/>
            <person name="Daum C."/>
            <person name="Ezra D."/>
            <person name="Gonzalez J."/>
            <person name="Henrissat B."/>
            <person name="Kuo A."/>
            <person name="Liang C."/>
            <person name="Lipzen A."/>
            <person name="Lutzoni F."/>
            <person name="Magnuson J."/>
            <person name="Mondo S."/>
            <person name="Nolan M."/>
            <person name="Ohm R."/>
            <person name="Pangilinan J."/>
            <person name="Park H.-J."/>
            <person name="Ramirez L."/>
            <person name="Alfaro M."/>
            <person name="Sun H."/>
            <person name="Tritt A."/>
            <person name="Yoshinaga Y."/>
            <person name="Zwiers L.-H."/>
            <person name="Turgeon B."/>
            <person name="Goodwin S."/>
            <person name="Spatafora J."/>
            <person name="Crous P."/>
            <person name="Grigoriev I."/>
        </authorList>
    </citation>
    <scope>NUCLEOTIDE SEQUENCE</scope>
    <source>
        <strain evidence="1">CBS 122367</strain>
    </source>
</reference>
<dbReference type="AlphaFoldDB" id="A0A6G1IQC9"/>
<protein>
    <submittedName>
        <fullName evidence="1">Uncharacterized protein</fullName>
    </submittedName>
</protein>
<dbReference type="OrthoDB" id="3753493at2759"/>
<evidence type="ECO:0000313" key="1">
    <source>
        <dbReference type="EMBL" id="KAF2680190.1"/>
    </source>
</evidence>
<name>A0A6G1IQC9_9PLEO</name>
<organism evidence="1 2">
    <name type="scientific">Lentithecium fluviatile CBS 122367</name>
    <dbReference type="NCBI Taxonomy" id="1168545"/>
    <lineage>
        <taxon>Eukaryota</taxon>
        <taxon>Fungi</taxon>
        <taxon>Dikarya</taxon>
        <taxon>Ascomycota</taxon>
        <taxon>Pezizomycotina</taxon>
        <taxon>Dothideomycetes</taxon>
        <taxon>Pleosporomycetidae</taxon>
        <taxon>Pleosporales</taxon>
        <taxon>Massarineae</taxon>
        <taxon>Lentitheciaceae</taxon>
        <taxon>Lentithecium</taxon>
    </lineage>
</organism>
<dbReference type="EMBL" id="MU005598">
    <property type="protein sequence ID" value="KAF2680190.1"/>
    <property type="molecule type" value="Genomic_DNA"/>
</dbReference>